<dbReference type="PANTHER" id="PTHR33121:SF79">
    <property type="entry name" value="CYCLIC DI-GMP PHOSPHODIESTERASE PDED-RELATED"/>
    <property type="match status" value="1"/>
</dbReference>
<feature type="transmembrane region" description="Helical" evidence="1">
    <location>
        <begin position="7"/>
        <end position="28"/>
    </location>
</feature>
<keyword evidence="1" id="KW-1133">Transmembrane helix</keyword>
<dbReference type="PROSITE" id="PS50883">
    <property type="entry name" value="EAL"/>
    <property type="match status" value="1"/>
</dbReference>
<dbReference type="InterPro" id="IPR050706">
    <property type="entry name" value="Cyclic-di-GMP_PDE-like"/>
</dbReference>
<accession>A0A5S3VE86</accession>
<dbReference type="SMART" id="SM00052">
    <property type="entry name" value="EAL"/>
    <property type="match status" value="1"/>
</dbReference>
<dbReference type="InterPro" id="IPR001633">
    <property type="entry name" value="EAL_dom"/>
</dbReference>
<reference evidence="3" key="3">
    <citation type="submission" date="2019-09" db="EMBL/GenBank/DDBJ databases">
        <title>Co-occurence of chitin degradation, pigmentation and bioactivity in marine Pseudoalteromonas.</title>
        <authorList>
            <person name="Sonnenschein E.C."/>
            <person name="Bech P.K."/>
        </authorList>
    </citation>
    <scope>NUCLEOTIDE SEQUENCE</scope>
    <source>
        <strain evidence="3">S3790</strain>
    </source>
</reference>
<evidence type="ECO:0000313" key="6">
    <source>
        <dbReference type="Proteomes" id="UP000307217"/>
    </source>
</evidence>
<dbReference type="CDD" id="cd01948">
    <property type="entry name" value="EAL"/>
    <property type="match status" value="1"/>
</dbReference>
<dbReference type="SMART" id="SM00267">
    <property type="entry name" value="GGDEF"/>
    <property type="match status" value="1"/>
</dbReference>
<evidence type="ECO:0000313" key="4">
    <source>
        <dbReference type="EMBL" id="TMO72602.1"/>
    </source>
</evidence>
<feature type="transmembrane region" description="Helical" evidence="1">
    <location>
        <begin position="190"/>
        <end position="211"/>
    </location>
</feature>
<dbReference type="Proteomes" id="UP000307164">
    <property type="component" value="Unassembled WGS sequence"/>
</dbReference>
<dbReference type="InterPro" id="IPR035919">
    <property type="entry name" value="EAL_sf"/>
</dbReference>
<dbReference type="OrthoDB" id="5894408at2"/>
<keyword evidence="1" id="KW-0812">Transmembrane</keyword>
<dbReference type="Gene3D" id="3.30.70.270">
    <property type="match status" value="1"/>
</dbReference>
<reference evidence="5 6" key="1">
    <citation type="submission" date="2018-01" db="EMBL/GenBank/DDBJ databases">
        <authorList>
            <person name="Paulsen S."/>
            <person name="Gram L.K."/>
        </authorList>
    </citation>
    <scope>NUCLEOTIDE SEQUENCE [LARGE SCALE GENOMIC DNA]</scope>
    <source>
        <strain evidence="3 6">S3790</strain>
        <strain evidence="4 5">S3895</strain>
    </source>
</reference>
<dbReference type="InterPro" id="IPR043128">
    <property type="entry name" value="Rev_trsase/Diguanyl_cyclase"/>
</dbReference>
<evidence type="ECO:0000259" key="2">
    <source>
        <dbReference type="PROSITE" id="PS50883"/>
    </source>
</evidence>
<dbReference type="PANTHER" id="PTHR33121">
    <property type="entry name" value="CYCLIC DI-GMP PHOSPHODIESTERASE PDEF"/>
    <property type="match status" value="1"/>
</dbReference>
<dbReference type="SUPFAM" id="SSF141868">
    <property type="entry name" value="EAL domain-like"/>
    <property type="match status" value="1"/>
</dbReference>
<dbReference type="SUPFAM" id="SSF55073">
    <property type="entry name" value="Nucleotide cyclase"/>
    <property type="match status" value="1"/>
</dbReference>
<dbReference type="Pfam" id="PF00990">
    <property type="entry name" value="GGDEF"/>
    <property type="match status" value="1"/>
</dbReference>
<dbReference type="InterPro" id="IPR000160">
    <property type="entry name" value="GGDEF_dom"/>
</dbReference>
<organism evidence="3 6">
    <name type="scientific">Pseudoalteromonas aurantia</name>
    <dbReference type="NCBI Taxonomy" id="43654"/>
    <lineage>
        <taxon>Bacteria</taxon>
        <taxon>Pseudomonadati</taxon>
        <taxon>Pseudomonadota</taxon>
        <taxon>Gammaproteobacteria</taxon>
        <taxon>Alteromonadales</taxon>
        <taxon>Pseudoalteromonadaceae</taxon>
        <taxon>Pseudoalteromonas</taxon>
    </lineage>
</organism>
<keyword evidence="5" id="KW-1185">Reference proteome</keyword>
<comment type="caution">
    <text evidence="3">The sequence shown here is derived from an EMBL/GenBank/DDBJ whole genome shotgun (WGS) entry which is preliminary data.</text>
</comment>
<dbReference type="AlphaFoldDB" id="A0A5S3VE86"/>
<dbReference type="InterPro" id="IPR029787">
    <property type="entry name" value="Nucleotide_cyclase"/>
</dbReference>
<evidence type="ECO:0000313" key="5">
    <source>
        <dbReference type="Proteomes" id="UP000307164"/>
    </source>
</evidence>
<evidence type="ECO:0000256" key="1">
    <source>
        <dbReference type="SAM" id="Phobius"/>
    </source>
</evidence>
<proteinExistence type="predicted"/>
<keyword evidence="1" id="KW-0472">Membrane</keyword>
<dbReference type="RefSeq" id="WP_138589800.1">
    <property type="nucleotide sequence ID" value="NZ_PNBW01000077.1"/>
</dbReference>
<dbReference type="Proteomes" id="UP000307217">
    <property type="component" value="Unassembled WGS sequence"/>
</dbReference>
<dbReference type="Gene3D" id="3.20.20.450">
    <property type="entry name" value="EAL domain"/>
    <property type="match status" value="1"/>
</dbReference>
<name>A0A5S3VE86_9GAMM</name>
<gene>
    <name evidence="3" type="ORF">CWC19_02375</name>
    <name evidence="4" type="ORF">CWC20_14775</name>
</gene>
<dbReference type="EMBL" id="PNBW01000077">
    <property type="protein sequence ID" value="TMO72602.1"/>
    <property type="molecule type" value="Genomic_DNA"/>
</dbReference>
<dbReference type="Pfam" id="PF00563">
    <property type="entry name" value="EAL"/>
    <property type="match status" value="1"/>
</dbReference>
<protein>
    <submittedName>
        <fullName evidence="3">GGDEF domain-containing protein</fullName>
    </submittedName>
</protein>
<evidence type="ECO:0000313" key="3">
    <source>
        <dbReference type="EMBL" id="TMO70296.1"/>
    </source>
</evidence>
<dbReference type="EMBL" id="PNBX01000006">
    <property type="protein sequence ID" value="TMO70296.1"/>
    <property type="molecule type" value="Genomic_DNA"/>
</dbReference>
<reference evidence="5 6" key="2">
    <citation type="submission" date="2019-06" db="EMBL/GenBank/DDBJ databases">
        <title>Co-occurence of chitin degradation, pigmentation and bioactivity in marine Pseudoalteromonas.</title>
        <authorList>
            <person name="Sonnenschein E.C."/>
            <person name="Bech P.K."/>
        </authorList>
    </citation>
    <scope>NUCLEOTIDE SEQUENCE [LARGE SCALE GENOMIC DNA]</scope>
    <source>
        <strain evidence="6">S3790</strain>
        <strain evidence="4 5">S3895</strain>
    </source>
</reference>
<feature type="domain" description="EAL" evidence="2">
    <location>
        <begin position="375"/>
        <end position="622"/>
    </location>
</feature>
<dbReference type="GO" id="GO:0071111">
    <property type="term" value="F:cyclic-guanylate-specific phosphodiesterase activity"/>
    <property type="evidence" value="ECO:0007669"/>
    <property type="project" value="InterPro"/>
</dbReference>
<sequence length="623" mass="70523">MLRRTSLIGWLCIGFFTFIASLISYVGYSYHTTRQAIMDDIDTRLLHAAKAAQLVIGDDYHDRLNNIEPVQFEQLSAKLTALASALDVEYVYTMIYDAPLVRFTSSSYTQKDLKLGHITQFLDPYFEATVVNKGAFRSTEPVFEISEDQWGHFKTILVPFVSSKGTVYITGADITTDDVAQQLRVSVAKATLTACFFFFIALLVAGLYLLLYKKSMTSDTRTGFANRIALERDLAKNKRQHLSLAIIWVSELEDIISFYGASVGDQVIQRIMKHFSEFTYPYPVYRLATSKLVIMCDTDKGEHYLTNLIKEFPNSRPVLNNPHLYVQLSAGIASGNKALLLDNAYVACRQAKQQNKTVCLYAIHNNDGKQQQANHLALAHTLQNAFEKDRVVAYFTPRFDVKKNAVTQHMCSARIINEQGAILGTEIYQKVVKRSRMEGKLTHNILTQCVTRFRKKNTAWSLKLSYQDATDPQLIDIINQELRRYPQPALITFELDEQAVLNNFNSMAASINMLKSKGVKILINGVSSGLLTVSRVMKLNIDAIKLDEHISAHMHRDEQVFEFISHLAKLCKDRDIQLVVGAVLDEAQFERFIEAGVDMMQGRHIGRATPHIRTESHLLTINP</sequence>